<evidence type="ECO:0000313" key="3">
    <source>
        <dbReference type="Proteomes" id="UP000438429"/>
    </source>
</evidence>
<dbReference type="EMBL" id="VEVO01000018">
    <property type="protein sequence ID" value="KAF0027361.1"/>
    <property type="molecule type" value="Genomic_DNA"/>
</dbReference>
<dbReference type="Proteomes" id="UP000438429">
    <property type="component" value="Unassembled WGS sequence"/>
</dbReference>
<sequence>MNVDFRTVPVMDASSDVLYDTLRYGRPPLLSPGLIDVPLSQCVRGRFHPVTEQASPAVSPAPPSTSRAPS</sequence>
<evidence type="ECO:0000256" key="1">
    <source>
        <dbReference type="SAM" id="MobiDB-lite"/>
    </source>
</evidence>
<proteinExistence type="predicted"/>
<comment type="caution">
    <text evidence="2">The sequence shown here is derived from an EMBL/GenBank/DDBJ whole genome shotgun (WGS) entry which is preliminary data.</text>
</comment>
<gene>
    <name evidence="2" type="ORF">F2P81_020102</name>
</gene>
<organism evidence="2 3">
    <name type="scientific">Scophthalmus maximus</name>
    <name type="common">Turbot</name>
    <name type="synonym">Psetta maxima</name>
    <dbReference type="NCBI Taxonomy" id="52904"/>
    <lineage>
        <taxon>Eukaryota</taxon>
        <taxon>Metazoa</taxon>
        <taxon>Chordata</taxon>
        <taxon>Craniata</taxon>
        <taxon>Vertebrata</taxon>
        <taxon>Euteleostomi</taxon>
        <taxon>Actinopterygii</taxon>
        <taxon>Neopterygii</taxon>
        <taxon>Teleostei</taxon>
        <taxon>Neoteleostei</taxon>
        <taxon>Acanthomorphata</taxon>
        <taxon>Carangaria</taxon>
        <taxon>Pleuronectiformes</taxon>
        <taxon>Pleuronectoidei</taxon>
        <taxon>Scophthalmidae</taxon>
        <taxon>Scophthalmus</taxon>
    </lineage>
</organism>
<evidence type="ECO:0000313" key="2">
    <source>
        <dbReference type="EMBL" id="KAF0027361.1"/>
    </source>
</evidence>
<accession>A0A6A4S8E3</accession>
<protein>
    <submittedName>
        <fullName evidence="2">Uncharacterized protein</fullName>
    </submittedName>
</protein>
<name>A0A6A4S8E3_SCOMX</name>
<reference evidence="2 3" key="1">
    <citation type="submission" date="2019-06" db="EMBL/GenBank/DDBJ databases">
        <title>Draft genomes of female and male turbot (Scophthalmus maximus).</title>
        <authorList>
            <person name="Xu H."/>
            <person name="Xu X.-W."/>
            <person name="Shao C."/>
            <person name="Chen S."/>
        </authorList>
    </citation>
    <scope>NUCLEOTIDE SEQUENCE [LARGE SCALE GENOMIC DNA]</scope>
    <source>
        <strain evidence="2">Ysfricsl-2016a</strain>
        <tissue evidence="2">Blood</tissue>
    </source>
</reference>
<feature type="region of interest" description="Disordered" evidence="1">
    <location>
        <begin position="48"/>
        <end position="70"/>
    </location>
</feature>
<feature type="compositionally biased region" description="Low complexity" evidence="1">
    <location>
        <begin position="54"/>
        <end position="70"/>
    </location>
</feature>
<dbReference type="AlphaFoldDB" id="A0A6A4S8E3"/>